<dbReference type="InterPro" id="IPR044946">
    <property type="entry name" value="Restrct_endonuc_typeI_TRD_sf"/>
</dbReference>
<feature type="domain" description="Type I restriction modification DNA specificity" evidence="5">
    <location>
        <begin position="39"/>
        <end position="189"/>
    </location>
</feature>
<dbReference type="PANTHER" id="PTHR30408:SF12">
    <property type="entry name" value="TYPE I RESTRICTION ENZYME MJAVIII SPECIFICITY SUBUNIT"/>
    <property type="match status" value="1"/>
</dbReference>
<name>A0A540VP58_9GAMM</name>
<dbReference type="SUPFAM" id="SSF116734">
    <property type="entry name" value="DNA methylase specificity domain"/>
    <property type="match status" value="1"/>
</dbReference>
<dbReference type="PANTHER" id="PTHR30408">
    <property type="entry name" value="TYPE-1 RESTRICTION ENZYME ECOKI SPECIFICITY PROTEIN"/>
    <property type="match status" value="1"/>
</dbReference>
<comment type="similarity">
    <text evidence="1">Belongs to the type-I restriction system S methylase family.</text>
</comment>
<evidence type="ECO:0000256" key="3">
    <source>
        <dbReference type="ARBA" id="ARBA00023125"/>
    </source>
</evidence>
<dbReference type="GO" id="GO:0004519">
    <property type="term" value="F:endonuclease activity"/>
    <property type="evidence" value="ECO:0007669"/>
    <property type="project" value="UniProtKB-KW"/>
</dbReference>
<dbReference type="GO" id="GO:0009307">
    <property type="term" value="P:DNA restriction-modification system"/>
    <property type="evidence" value="ECO:0007669"/>
    <property type="project" value="UniProtKB-KW"/>
</dbReference>
<accession>A0A540VP58</accession>
<dbReference type="CDD" id="cd17273">
    <property type="entry name" value="RMtype1_S_EcoJA69PI-TRD1-CR1_like"/>
    <property type="match status" value="1"/>
</dbReference>
<dbReference type="Proteomes" id="UP000315400">
    <property type="component" value="Unassembled WGS sequence"/>
</dbReference>
<dbReference type="InterPro" id="IPR052021">
    <property type="entry name" value="Type-I_RS_S_subunit"/>
</dbReference>
<keyword evidence="6" id="KW-0540">Nuclease</keyword>
<gene>
    <name evidence="6" type="ORF">FKY71_13425</name>
</gene>
<reference evidence="6 7" key="1">
    <citation type="submission" date="2019-06" db="EMBL/GenBank/DDBJ databases">
        <title>Metagenome assembled Genome of Spiribacter salinus SL48-SHIP from the microbial mat of Salt Lake 48 (Novosibirsk region, Russia).</title>
        <authorList>
            <person name="Shipova A."/>
            <person name="Rozanov A.S."/>
            <person name="Bryanskaya A.V."/>
            <person name="Peltek S.E."/>
        </authorList>
    </citation>
    <scope>NUCLEOTIDE SEQUENCE [LARGE SCALE GENOMIC DNA]</scope>
    <source>
        <strain evidence="6">SL48-SHIP-2</strain>
    </source>
</reference>
<keyword evidence="6" id="KW-0378">Hydrolase</keyword>
<dbReference type="Pfam" id="PF01420">
    <property type="entry name" value="Methylase_S"/>
    <property type="match status" value="1"/>
</dbReference>
<dbReference type="Gene3D" id="3.90.220.20">
    <property type="entry name" value="DNA methylase specificity domains"/>
    <property type="match status" value="1"/>
</dbReference>
<evidence type="ECO:0000256" key="4">
    <source>
        <dbReference type="SAM" id="MobiDB-lite"/>
    </source>
</evidence>
<dbReference type="EMBL" id="VIFK01000182">
    <property type="protein sequence ID" value="TQE98522.1"/>
    <property type="molecule type" value="Genomic_DNA"/>
</dbReference>
<evidence type="ECO:0000313" key="7">
    <source>
        <dbReference type="Proteomes" id="UP000315400"/>
    </source>
</evidence>
<evidence type="ECO:0000313" key="6">
    <source>
        <dbReference type="EMBL" id="TQE98522.1"/>
    </source>
</evidence>
<protein>
    <submittedName>
        <fullName evidence="6">Restriction endonuclease subunit S</fullName>
    </submittedName>
</protein>
<evidence type="ECO:0000259" key="5">
    <source>
        <dbReference type="Pfam" id="PF01420"/>
    </source>
</evidence>
<evidence type="ECO:0000256" key="2">
    <source>
        <dbReference type="ARBA" id="ARBA00022747"/>
    </source>
</evidence>
<dbReference type="InterPro" id="IPR000055">
    <property type="entry name" value="Restrct_endonuc_typeI_TRD"/>
</dbReference>
<keyword evidence="2" id="KW-0680">Restriction system</keyword>
<organism evidence="6 7">
    <name type="scientific">Spiribacter salinus</name>
    <dbReference type="NCBI Taxonomy" id="1335746"/>
    <lineage>
        <taxon>Bacteria</taxon>
        <taxon>Pseudomonadati</taxon>
        <taxon>Pseudomonadota</taxon>
        <taxon>Gammaproteobacteria</taxon>
        <taxon>Chromatiales</taxon>
        <taxon>Ectothiorhodospiraceae</taxon>
        <taxon>Spiribacter</taxon>
    </lineage>
</organism>
<sequence length="246" mass="27045">MDFDPVRAKMADRQPTHTPPEVADLFSDRLVDSPLGPIPEGWEIRRIEDIVTIKGGATPSTKEDAFWDGGTYHWATPKDLSGLQQKVLITTERRITSAGVEKISSGQLPVGTVLMSSRAPVGYLALADMPVSINQGFIAMICDQGVPNTFILHWAETNMDVIKSNAGGSTFAEISKKQFRPLEVIVPPAPLLQAFDEMAVDWFQRISQLASENVTLAQLRDRLLPKLISGEVRVPEAHELAEESTL</sequence>
<feature type="region of interest" description="Disordered" evidence="4">
    <location>
        <begin position="1"/>
        <end position="20"/>
    </location>
</feature>
<proteinExistence type="inferred from homology"/>
<evidence type="ECO:0000256" key="1">
    <source>
        <dbReference type="ARBA" id="ARBA00010923"/>
    </source>
</evidence>
<feature type="compositionally biased region" description="Basic and acidic residues" evidence="4">
    <location>
        <begin position="1"/>
        <end position="15"/>
    </location>
</feature>
<keyword evidence="3" id="KW-0238">DNA-binding</keyword>
<keyword evidence="6" id="KW-0255">Endonuclease</keyword>
<dbReference type="GO" id="GO:0003677">
    <property type="term" value="F:DNA binding"/>
    <property type="evidence" value="ECO:0007669"/>
    <property type="project" value="UniProtKB-KW"/>
</dbReference>
<dbReference type="AlphaFoldDB" id="A0A540VP58"/>
<comment type="caution">
    <text evidence="6">The sequence shown here is derived from an EMBL/GenBank/DDBJ whole genome shotgun (WGS) entry which is preliminary data.</text>
</comment>